<gene>
    <name evidence="2" type="ORF">LCGC14_1081330</name>
</gene>
<dbReference type="InterPro" id="IPR003615">
    <property type="entry name" value="HNH_nuc"/>
</dbReference>
<reference evidence="2" key="1">
    <citation type="journal article" date="2015" name="Nature">
        <title>Complex archaea that bridge the gap between prokaryotes and eukaryotes.</title>
        <authorList>
            <person name="Spang A."/>
            <person name="Saw J.H."/>
            <person name="Jorgensen S.L."/>
            <person name="Zaremba-Niedzwiedzka K."/>
            <person name="Martijn J."/>
            <person name="Lind A.E."/>
            <person name="van Eijk R."/>
            <person name="Schleper C."/>
            <person name="Guy L."/>
            <person name="Ettema T.J."/>
        </authorList>
    </citation>
    <scope>NUCLEOTIDE SEQUENCE</scope>
</reference>
<proteinExistence type="predicted"/>
<sequence>LSISKQIDLKAFISKRGLKCQLCGKFPKLKRYFGLLIHHQDQDIKNNDYSNLLIVCRGCHNRIHKKKDNKTQTSHITG</sequence>
<name>A0A0F9MF93_9ZZZZ</name>
<accession>A0A0F9MF93</accession>
<comment type="caution">
    <text evidence="2">The sequence shown here is derived from an EMBL/GenBank/DDBJ whole genome shotgun (WGS) entry which is preliminary data.</text>
</comment>
<evidence type="ECO:0000313" key="2">
    <source>
        <dbReference type="EMBL" id="KKN06055.1"/>
    </source>
</evidence>
<evidence type="ECO:0000259" key="1">
    <source>
        <dbReference type="SMART" id="SM00507"/>
    </source>
</evidence>
<feature type="domain" description="HNH nuclease" evidence="1">
    <location>
        <begin position="8"/>
        <end position="61"/>
    </location>
</feature>
<protein>
    <recommendedName>
        <fullName evidence="1">HNH nuclease domain-containing protein</fullName>
    </recommendedName>
</protein>
<dbReference type="CDD" id="cd00085">
    <property type="entry name" value="HNHc"/>
    <property type="match status" value="1"/>
</dbReference>
<organism evidence="2">
    <name type="scientific">marine sediment metagenome</name>
    <dbReference type="NCBI Taxonomy" id="412755"/>
    <lineage>
        <taxon>unclassified sequences</taxon>
        <taxon>metagenomes</taxon>
        <taxon>ecological metagenomes</taxon>
    </lineage>
</organism>
<dbReference type="AlphaFoldDB" id="A0A0F9MF93"/>
<dbReference type="SMART" id="SM00507">
    <property type="entry name" value="HNHc"/>
    <property type="match status" value="1"/>
</dbReference>
<dbReference type="EMBL" id="LAZR01004734">
    <property type="protein sequence ID" value="KKN06055.1"/>
    <property type="molecule type" value="Genomic_DNA"/>
</dbReference>
<feature type="non-terminal residue" evidence="2">
    <location>
        <position position="1"/>
    </location>
</feature>